<accession>A0ACC0EUY1</accession>
<sequence>MSFHLRARNTATAESQADVLEELELEAGRNVPSPDHNEPNVTKKRSTNIDKFFESDGRLLEPRPPAPSLFSLSSKDKRAMALLVVLWYCRGYDVWIDPSFAGCTAIAQSDRLVLTEPLFALVKAPVVTDRRRMSLPKYRPQEIMDHPGPGPRRGYSLVVWNSSQRPHLHPPDFYFDHIYGHSRHSSPWLGSRATFSGQSAVCINCTNNFLSFTVFVAQKGPEFSNSRWRRLFESLTQDYRMVILSGYLKFGSVCYILVTLYLSFLPNDDSVDKDSPESNNLNVKKVYRIMYEICKLKHVQRLILLHFIVNVGVSVNDIATSSRLLEKGLDKDDMALLVWIDFPFQILLGYFVAKWSSGDNPLQPWIWALWFRLAFSVWNVGLVYFFPEAQPLSNSYLILVIASMAMSGLASTVQFVGISAFHAQVADPLIGGTSSTPYLGGACARYFASKGVYSITEANCLIPNANSTQLELHGSECVSDLGKARCADFHGACHAIKDGYYVMQAISIVLGTILLLLVIEPVSRKLGALPPCAWRAQRTT</sequence>
<evidence type="ECO:0000313" key="1">
    <source>
        <dbReference type="EMBL" id="KAI7960834.1"/>
    </source>
</evidence>
<comment type="caution">
    <text evidence="1">The sequence shown here is derived from an EMBL/GenBank/DDBJ whole genome shotgun (WGS) entry which is preliminary data.</text>
</comment>
<evidence type="ECO:0000313" key="2">
    <source>
        <dbReference type="Proteomes" id="UP001060170"/>
    </source>
</evidence>
<name>A0ACC0EUY1_9BASI</name>
<dbReference type="Proteomes" id="UP001060170">
    <property type="component" value="Chromosome 2"/>
</dbReference>
<proteinExistence type="predicted"/>
<dbReference type="EMBL" id="CM045866">
    <property type="protein sequence ID" value="KAI7960834.1"/>
    <property type="molecule type" value="Genomic_DNA"/>
</dbReference>
<protein>
    <submittedName>
        <fullName evidence="1">Uncharacterized protein</fullName>
    </submittedName>
</protein>
<reference evidence="1 2" key="3">
    <citation type="journal article" date="2022" name="Microbiol. Spectr.">
        <title>Folding features and dynamics of 3D genome architecture in plant fungal pathogens.</title>
        <authorList>
            <person name="Xia C."/>
        </authorList>
    </citation>
    <scope>NUCLEOTIDE SEQUENCE [LARGE SCALE GENOMIC DNA]</scope>
    <source>
        <strain evidence="1 2">93-210</strain>
    </source>
</reference>
<gene>
    <name evidence="1" type="ORF">MJO28_001323</name>
</gene>
<keyword evidence="2" id="KW-1185">Reference proteome</keyword>
<reference evidence="2" key="2">
    <citation type="journal article" date="2018" name="Mol. Plant Microbe Interact.">
        <title>Genome sequence resources for the wheat stripe rust pathogen (Puccinia striiformis f. sp. tritici) and the barley stripe rust pathogen (Puccinia striiformis f. sp. hordei).</title>
        <authorList>
            <person name="Xia C."/>
            <person name="Wang M."/>
            <person name="Yin C."/>
            <person name="Cornejo O.E."/>
            <person name="Hulbert S.H."/>
            <person name="Chen X."/>
        </authorList>
    </citation>
    <scope>NUCLEOTIDE SEQUENCE [LARGE SCALE GENOMIC DNA]</scope>
    <source>
        <strain evidence="2">93-210</strain>
    </source>
</reference>
<reference evidence="2" key="1">
    <citation type="journal article" date="2018" name="BMC Genomics">
        <title>Genomic insights into host adaptation between the wheat stripe rust pathogen (Puccinia striiformis f. sp. tritici) and the barley stripe rust pathogen (Puccinia striiformis f. sp. hordei).</title>
        <authorList>
            <person name="Xia C."/>
            <person name="Wang M."/>
            <person name="Yin C."/>
            <person name="Cornejo O.E."/>
            <person name="Hulbert S.H."/>
            <person name="Chen X."/>
        </authorList>
    </citation>
    <scope>NUCLEOTIDE SEQUENCE [LARGE SCALE GENOMIC DNA]</scope>
    <source>
        <strain evidence="2">93-210</strain>
    </source>
</reference>
<organism evidence="1 2">
    <name type="scientific">Puccinia striiformis f. sp. tritici</name>
    <dbReference type="NCBI Taxonomy" id="168172"/>
    <lineage>
        <taxon>Eukaryota</taxon>
        <taxon>Fungi</taxon>
        <taxon>Dikarya</taxon>
        <taxon>Basidiomycota</taxon>
        <taxon>Pucciniomycotina</taxon>
        <taxon>Pucciniomycetes</taxon>
        <taxon>Pucciniales</taxon>
        <taxon>Pucciniaceae</taxon>
        <taxon>Puccinia</taxon>
    </lineage>
</organism>